<accession>B8C765</accession>
<dbReference type="InParanoid" id="B8C765"/>
<dbReference type="RefSeq" id="XP_002291841.1">
    <property type="nucleotide sequence ID" value="XM_002291805.1"/>
</dbReference>
<proteinExistence type="predicted"/>
<dbReference type="AlphaFoldDB" id="B8C765"/>
<dbReference type="PaxDb" id="35128-Thaps7667"/>
<protein>
    <submittedName>
        <fullName evidence="2">Uncharacterized protein</fullName>
    </submittedName>
</protein>
<dbReference type="KEGG" id="tps:THAPSDRAFT_7667"/>
<dbReference type="Proteomes" id="UP000001449">
    <property type="component" value="Chromosome 8"/>
</dbReference>
<dbReference type="GeneID" id="7449830"/>
<dbReference type="eggNOG" id="ENOG502SBR6">
    <property type="taxonomic scope" value="Eukaryota"/>
</dbReference>
<organism evidence="2 3">
    <name type="scientific">Thalassiosira pseudonana</name>
    <name type="common">Marine diatom</name>
    <name type="synonym">Cyclotella nana</name>
    <dbReference type="NCBI Taxonomy" id="35128"/>
    <lineage>
        <taxon>Eukaryota</taxon>
        <taxon>Sar</taxon>
        <taxon>Stramenopiles</taxon>
        <taxon>Ochrophyta</taxon>
        <taxon>Bacillariophyta</taxon>
        <taxon>Coscinodiscophyceae</taxon>
        <taxon>Thalassiosirophycidae</taxon>
        <taxon>Thalassiosirales</taxon>
        <taxon>Thalassiosiraceae</taxon>
        <taxon>Thalassiosira</taxon>
    </lineage>
</organism>
<feature type="signal peptide" evidence="1">
    <location>
        <begin position="1"/>
        <end position="19"/>
    </location>
</feature>
<dbReference type="HOGENOM" id="CLU_1638669_0_0_1"/>
<reference evidence="2 3" key="1">
    <citation type="journal article" date="2004" name="Science">
        <title>The genome of the diatom Thalassiosira pseudonana: ecology, evolution, and metabolism.</title>
        <authorList>
            <person name="Armbrust E.V."/>
            <person name="Berges J.A."/>
            <person name="Bowler C."/>
            <person name="Green B.R."/>
            <person name="Martinez D."/>
            <person name="Putnam N.H."/>
            <person name="Zhou S."/>
            <person name="Allen A.E."/>
            <person name="Apt K.E."/>
            <person name="Bechner M."/>
            <person name="Brzezinski M.A."/>
            <person name="Chaal B.K."/>
            <person name="Chiovitti A."/>
            <person name="Davis A.K."/>
            <person name="Demarest M.S."/>
            <person name="Detter J.C."/>
            <person name="Glavina T."/>
            <person name="Goodstein D."/>
            <person name="Hadi M.Z."/>
            <person name="Hellsten U."/>
            <person name="Hildebrand M."/>
            <person name="Jenkins B.D."/>
            <person name="Jurka J."/>
            <person name="Kapitonov V.V."/>
            <person name="Kroger N."/>
            <person name="Lau W.W."/>
            <person name="Lane T.W."/>
            <person name="Larimer F.W."/>
            <person name="Lippmeier J.C."/>
            <person name="Lucas S."/>
            <person name="Medina M."/>
            <person name="Montsant A."/>
            <person name="Obornik M."/>
            <person name="Parker M.S."/>
            <person name="Palenik B."/>
            <person name="Pazour G.J."/>
            <person name="Richardson P.M."/>
            <person name="Rynearson T.A."/>
            <person name="Saito M.A."/>
            <person name="Schwartz D.C."/>
            <person name="Thamatrakoln K."/>
            <person name="Valentin K."/>
            <person name="Vardi A."/>
            <person name="Wilkerson F.P."/>
            <person name="Rokhsar D.S."/>
        </authorList>
    </citation>
    <scope>NUCLEOTIDE SEQUENCE [LARGE SCALE GENOMIC DNA]</scope>
    <source>
        <strain evidence="2 3">CCMP1335</strain>
    </source>
</reference>
<dbReference type="EMBL" id="CM000644">
    <property type="protein sequence ID" value="EED90692.1"/>
    <property type="molecule type" value="Genomic_DNA"/>
</dbReference>
<dbReference type="OMA" id="GACEVYE"/>
<sequence length="177" mass="20200">MNLFSVVSALALVVSNVTAFVLQDSTVHIHSSTRLYLENHIADMIDKEVDRLKDITSWRRKEEAKRKAWSEQELSLPEGFDFNSVHEYQPNKDAGNKIQMRKDKRMAREDPARYCADRCVATGACEVYEDMFELSASEVMKFCQDCVLSEGEDPCDVPDAFLENAGKPSWERTSLKP</sequence>
<name>B8C765_THAPS</name>
<evidence type="ECO:0000313" key="3">
    <source>
        <dbReference type="Proteomes" id="UP000001449"/>
    </source>
</evidence>
<keyword evidence="1" id="KW-0732">Signal</keyword>
<gene>
    <name evidence="2" type="ORF">THAPSDRAFT_7667</name>
</gene>
<reference evidence="2 3" key="2">
    <citation type="journal article" date="2008" name="Nature">
        <title>The Phaeodactylum genome reveals the evolutionary history of diatom genomes.</title>
        <authorList>
            <person name="Bowler C."/>
            <person name="Allen A.E."/>
            <person name="Badger J.H."/>
            <person name="Grimwood J."/>
            <person name="Jabbari K."/>
            <person name="Kuo A."/>
            <person name="Maheswari U."/>
            <person name="Martens C."/>
            <person name="Maumus F."/>
            <person name="Otillar R.P."/>
            <person name="Rayko E."/>
            <person name="Salamov A."/>
            <person name="Vandepoele K."/>
            <person name="Beszteri B."/>
            <person name="Gruber A."/>
            <person name="Heijde M."/>
            <person name="Katinka M."/>
            <person name="Mock T."/>
            <person name="Valentin K."/>
            <person name="Verret F."/>
            <person name="Berges J.A."/>
            <person name="Brownlee C."/>
            <person name="Cadoret J.P."/>
            <person name="Chiovitti A."/>
            <person name="Choi C.J."/>
            <person name="Coesel S."/>
            <person name="De Martino A."/>
            <person name="Detter J.C."/>
            <person name="Durkin C."/>
            <person name="Falciatore A."/>
            <person name="Fournet J."/>
            <person name="Haruta M."/>
            <person name="Huysman M.J."/>
            <person name="Jenkins B.D."/>
            <person name="Jiroutova K."/>
            <person name="Jorgensen R.E."/>
            <person name="Joubert Y."/>
            <person name="Kaplan A."/>
            <person name="Kroger N."/>
            <person name="Kroth P.G."/>
            <person name="La Roche J."/>
            <person name="Lindquist E."/>
            <person name="Lommer M."/>
            <person name="Martin-Jezequel V."/>
            <person name="Lopez P.J."/>
            <person name="Lucas S."/>
            <person name="Mangogna M."/>
            <person name="McGinnis K."/>
            <person name="Medlin L.K."/>
            <person name="Montsant A."/>
            <person name="Oudot-Le Secq M.P."/>
            <person name="Napoli C."/>
            <person name="Obornik M."/>
            <person name="Parker M.S."/>
            <person name="Petit J.L."/>
            <person name="Porcel B.M."/>
            <person name="Poulsen N."/>
            <person name="Robison M."/>
            <person name="Rychlewski L."/>
            <person name="Rynearson T.A."/>
            <person name="Schmutz J."/>
            <person name="Shapiro H."/>
            <person name="Siaut M."/>
            <person name="Stanley M."/>
            <person name="Sussman M.R."/>
            <person name="Taylor A.R."/>
            <person name="Vardi A."/>
            <person name="von Dassow P."/>
            <person name="Vyverman W."/>
            <person name="Willis A."/>
            <person name="Wyrwicz L.S."/>
            <person name="Rokhsar D.S."/>
            <person name="Weissenbach J."/>
            <person name="Armbrust E.V."/>
            <person name="Green B.R."/>
            <person name="Van de Peer Y."/>
            <person name="Grigoriev I.V."/>
        </authorList>
    </citation>
    <scope>NUCLEOTIDE SEQUENCE [LARGE SCALE GENOMIC DNA]</scope>
    <source>
        <strain evidence="2 3">CCMP1335</strain>
    </source>
</reference>
<feature type="chain" id="PRO_5002869106" evidence="1">
    <location>
        <begin position="20"/>
        <end position="177"/>
    </location>
</feature>
<evidence type="ECO:0000256" key="1">
    <source>
        <dbReference type="SAM" id="SignalP"/>
    </source>
</evidence>
<keyword evidence="3" id="KW-1185">Reference proteome</keyword>
<evidence type="ECO:0000313" key="2">
    <source>
        <dbReference type="EMBL" id="EED90692.1"/>
    </source>
</evidence>